<dbReference type="SUPFAM" id="SSF57610">
    <property type="entry name" value="Thyroglobulin type-1 domain"/>
    <property type="match status" value="1"/>
</dbReference>
<dbReference type="SMART" id="SM00211">
    <property type="entry name" value="TY"/>
    <property type="match status" value="1"/>
</dbReference>
<dbReference type="InterPro" id="IPR003599">
    <property type="entry name" value="Ig_sub"/>
</dbReference>
<feature type="domain" description="Thyroglobulin type-1" evidence="9">
    <location>
        <begin position="1002"/>
        <end position="1069"/>
    </location>
</feature>
<dbReference type="InterPro" id="IPR003598">
    <property type="entry name" value="Ig_sub2"/>
</dbReference>
<keyword evidence="11" id="KW-1185">Reference proteome</keyword>
<dbReference type="PROSITE" id="PS00280">
    <property type="entry name" value="BPTI_KUNITZ_1"/>
    <property type="match status" value="2"/>
</dbReference>
<evidence type="ECO:0000256" key="4">
    <source>
        <dbReference type="PROSITE-ProRule" id="PRU00500"/>
    </source>
</evidence>
<dbReference type="SUPFAM" id="SSF82895">
    <property type="entry name" value="TSP-1 type 1 repeat"/>
    <property type="match status" value="7"/>
</dbReference>
<dbReference type="InterPro" id="IPR000884">
    <property type="entry name" value="TSP1_rpt"/>
</dbReference>
<feature type="domain" description="BPTI/Kunitz inhibitor" evidence="7">
    <location>
        <begin position="768"/>
        <end position="819"/>
    </location>
</feature>
<dbReference type="InterPro" id="IPR013783">
    <property type="entry name" value="Ig-like_fold"/>
</dbReference>
<dbReference type="Pfam" id="PF00014">
    <property type="entry name" value="Kunitz_BPTI"/>
    <property type="match status" value="2"/>
</dbReference>
<dbReference type="Pfam" id="PF05986">
    <property type="entry name" value="ADAMTS_spacer1"/>
    <property type="match status" value="1"/>
</dbReference>
<feature type="region of interest" description="Disordered" evidence="5">
    <location>
        <begin position="1359"/>
        <end position="1378"/>
    </location>
</feature>
<dbReference type="PRINTS" id="PR00759">
    <property type="entry name" value="BASICPTASE"/>
</dbReference>
<dbReference type="PANTHER" id="PTHR13723">
    <property type="entry name" value="ADAMTS A DISINTEGRIN AND METALLOPROTEASE WITH THROMBOSPONDIN MOTIFS PROTEASE"/>
    <property type="match status" value="1"/>
</dbReference>
<dbReference type="Pfam" id="PF13927">
    <property type="entry name" value="Ig_3"/>
    <property type="match status" value="1"/>
</dbReference>
<evidence type="ECO:0000313" key="11">
    <source>
        <dbReference type="Proteomes" id="UP001642483"/>
    </source>
</evidence>
<dbReference type="PROSITE" id="PS51162">
    <property type="entry name" value="THYROGLOBULIN_1_2"/>
    <property type="match status" value="1"/>
</dbReference>
<keyword evidence="3" id="KW-1015">Disulfide bond</keyword>
<dbReference type="Gene3D" id="4.10.800.10">
    <property type="entry name" value="Thyroglobulin type-1"/>
    <property type="match status" value="1"/>
</dbReference>
<dbReference type="Gene3D" id="2.60.120.830">
    <property type="match status" value="1"/>
</dbReference>
<dbReference type="SMART" id="SM00409">
    <property type="entry name" value="IG"/>
    <property type="match status" value="2"/>
</dbReference>
<dbReference type="SMART" id="SM00209">
    <property type="entry name" value="TSP1"/>
    <property type="match status" value="7"/>
</dbReference>
<feature type="domain" description="Ig-like" evidence="8">
    <location>
        <begin position="1113"/>
        <end position="1187"/>
    </location>
</feature>
<dbReference type="InterPro" id="IPR050439">
    <property type="entry name" value="ADAMTS_ADAMTS-like"/>
</dbReference>
<dbReference type="PROSITE" id="PS50092">
    <property type="entry name" value="TSP1"/>
    <property type="match status" value="7"/>
</dbReference>
<dbReference type="PROSITE" id="PS50279">
    <property type="entry name" value="BPTI_KUNITZ_2"/>
    <property type="match status" value="2"/>
</dbReference>
<dbReference type="InterPro" id="IPR020901">
    <property type="entry name" value="Prtase_inh_Kunz-CS"/>
</dbReference>
<evidence type="ECO:0000259" key="9">
    <source>
        <dbReference type="PROSITE" id="PS51162"/>
    </source>
</evidence>
<comment type="caution">
    <text evidence="4">Lacks conserved residue(s) required for the propagation of feature annotation.</text>
</comment>
<dbReference type="PANTHER" id="PTHR13723:SF281">
    <property type="entry name" value="PAPILIN"/>
    <property type="match status" value="1"/>
</dbReference>
<dbReference type="InterPro" id="IPR010294">
    <property type="entry name" value="ADAMTS_spacer1"/>
</dbReference>
<evidence type="ECO:0000313" key="10">
    <source>
        <dbReference type="EMBL" id="CAK8692476.1"/>
    </source>
</evidence>
<evidence type="ECO:0000256" key="6">
    <source>
        <dbReference type="SAM" id="SignalP"/>
    </source>
</evidence>
<dbReference type="Gene3D" id="2.20.100.10">
    <property type="entry name" value="Thrombospondin type-1 (TSP1) repeat"/>
    <property type="match status" value="7"/>
</dbReference>
<organism evidence="10 11">
    <name type="scientific">Clavelina lepadiformis</name>
    <name type="common">Light-bulb sea squirt</name>
    <name type="synonym">Ascidia lepadiformis</name>
    <dbReference type="NCBI Taxonomy" id="159417"/>
    <lineage>
        <taxon>Eukaryota</taxon>
        <taxon>Metazoa</taxon>
        <taxon>Chordata</taxon>
        <taxon>Tunicata</taxon>
        <taxon>Ascidiacea</taxon>
        <taxon>Aplousobranchia</taxon>
        <taxon>Clavelinidae</taxon>
        <taxon>Clavelina</taxon>
    </lineage>
</organism>
<dbReference type="Pfam" id="PF19030">
    <property type="entry name" value="TSP1_ADAMTS"/>
    <property type="match status" value="6"/>
</dbReference>
<gene>
    <name evidence="10" type="ORF">CVLEPA_LOCUS25740</name>
</gene>
<dbReference type="InterPro" id="IPR007110">
    <property type="entry name" value="Ig-like_dom"/>
</dbReference>
<dbReference type="SMART" id="SM00131">
    <property type="entry name" value="KU"/>
    <property type="match status" value="2"/>
</dbReference>
<evidence type="ECO:0000256" key="1">
    <source>
        <dbReference type="ARBA" id="ARBA00004613"/>
    </source>
</evidence>
<dbReference type="SUPFAM" id="SSF48726">
    <property type="entry name" value="Immunoglobulin"/>
    <property type="match status" value="2"/>
</dbReference>
<dbReference type="InterPro" id="IPR036857">
    <property type="entry name" value="Thyroglobulin_1_sf"/>
</dbReference>
<dbReference type="InterPro" id="IPR036179">
    <property type="entry name" value="Ig-like_dom_sf"/>
</dbReference>
<name>A0ABP0GNH3_CLALP</name>
<dbReference type="InterPro" id="IPR013098">
    <property type="entry name" value="Ig_I-set"/>
</dbReference>
<evidence type="ECO:0008006" key="12">
    <source>
        <dbReference type="Google" id="ProtNLM"/>
    </source>
</evidence>
<keyword evidence="2" id="KW-0964">Secreted</keyword>
<dbReference type="CDD" id="cd00096">
    <property type="entry name" value="Ig"/>
    <property type="match status" value="1"/>
</dbReference>
<feature type="domain" description="Ig-like" evidence="8">
    <location>
        <begin position="1191"/>
        <end position="1290"/>
    </location>
</feature>
<proteinExistence type="predicted"/>
<feature type="region of interest" description="Disordered" evidence="5">
    <location>
        <begin position="847"/>
        <end position="871"/>
    </location>
</feature>
<dbReference type="SUPFAM" id="SSF57362">
    <property type="entry name" value="BPTI-like"/>
    <property type="match status" value="2"/>
</dbReference>
<evidence type="ECO:0000256" key="2">
    <source>
        <dbReference type="ARBA" id="ARBA00022525"/>
    </source>
</evidence>
<feature type="compositionally biased region" description="Polar residues" evidence="5">
    <location>
        <begin position="1364"/>
        <end position="1378"/>
    </location>
</feature>
<dbReference type="Gene3D" id="4.10.410.10">
    <property type="entry name" value="Pancreatic trypsin inhibitor Kunitz domain"/>
    <property type="match status" value="2"/>
</dbReference>
<accession>A0ABP0GNH3</accession>
<dbReference type="Pfam" id="PF19236">
    <property type="entry name" value="ADAMTS_CR_3"/>
    <property type="match status" value="1"/>
</dbReference>
<dbReference type="InterPro" id="IPR045371">
    <property type="entry name" value="ADAMTS_CR_3"/>
</dbReference>
<dbReference type="Pfam" id="PF07679">
    <property type="entry name" value="I-set"/>
    <property type="match status" value="1"/>
</dbReference>
<dbReference type="PROSITE" id="PS50835">
    <property type="entry name" value="IG_LIKE"/>
    <property type="match status" value="2"/>
</dbReference>
<dbReference type="CDD" id="cd22635">
    <property type="entry name" value="Kunitz_papilin"/>
    <property type="match status" value="1"/>
</dbReference>
<dbReference type="InterPro" id="IPR036880">
    <property type="entry name" value="Kunitz_BPTI_sf"/>
</dbReference>
<feature type="chain" id="PRO_5046295373" description="Papilin" evidence="6">
    <location>
        <begin position="23"/>
        <end position="1378"/>
    </location>
</feature>
<evidence type="ECO:0000256" key="3">
    <source>
        <dbReference type="ARBA" id="ARBA00023157"/>
    </source>
</evidence>
<evidence type="ECO:0000259" key="8">
    <source>
        <dbReference type="PROSITE" id="PS50835"/>
    </source>
</evidence>
<dbReference type="InterPro" id="IPR036383">
    <property type="entry name" value="TSP1_rpt_sf"/>
</dbReference>
<evidence type="ECO:0000256" key="5">
    <source>
        <dbReference type="SAM" id="MobiDB-lite"/>
    </source>
</evidence>
<reference evidence="10 11" key="1">
    <citation type="submission" date="2024-02" db="EMBL/GenBank/DDBJ databases">
        <authorList>
            <person name="Daric V."/>
            <person name="Darras S."/>
        </authorList>
    </citation>
    <scope>NUCLEOTIDE SEQUENCE [LARGE SCALE GENOMIC DNA]</scope>
</reference>
<dbReference type="InterPro" id="IPR002223">
    <property type="entry name" value="Kunitz_BPTI"/>
</dbReference>
<protein>
    <recommendedName>
        <fullName evidence="12">Papilin</fullName>
    </recommendedName>
</protein>
<evidence type="ECO:0000259" key="7">
    <source>
        <dbReference type="PROSITE" id="PS50279"/>
    </source>
</evidence>
<sequence length="1378" mass="153011">MRGIILLTIGVLTLCNISFALSILSLQSEEENNNDEDAGWGVWGEWQPCSRSCGGGVTYMLRHCLRTREDGEPDCAGPSRKYISCFIQDCPDGSIDFRQEQCSSFNNHTYDDRTHVWKPYLENSNPCELHCQPEDGSFFVKQADKVIDGTRCHRDSYDVCVDGTCQEVGCDMMLGSKQEEDKCRECGGDGSFCYLIDGIFNEQFADQGYNDMLVIPAGATNIEISENRASRNFLAVRKAAGEYVLNGDWTISRSQDIEVAGTTLYYQRKLDRKRALESIRALGPTTEDLFVDLMVQQRRNKGIRYKFYLPHGTSDPNRGDLEWVTSDWGKCNRDCGRGTQARRVSCHKNGKRTSSSVCKSIQRPTKKRLCNEQPCQARWQYSNWTMCSVSCNGGIHFRQVYCTETPPHSDSDLRLVQDSRCLDEDSPFRPINQERCNVQPCSGWRVGNWSDCSTTCGIGRQTREVHCSPPSSCSSDSAPESIRECNFGPCTGIDWMFTEWGECTERCGVGMQTRVVHCASQEGRMYPDPLCSSIPKPNSHRPCHSTSHCTDPLHWMSGEWSECSAQCGRGMQTRMVVCAVLRNATYTIFPDDHCLQEREKPPVMKNCSKPSCPATWFTGPWDDCTASCDGGIQTRSVMCLSELTYMPEDEETCLLSRKPLAEKICNLEPCQRLAEEDLYEHNLVESNSIFPTRVDKNEEECRNSEFGCCPDDVTPASGPRMEGCIDINPTEDSQNSVDCFTSTYGCCRDGVQRATGADNLGCPEHEICHAPPARGSFCGEWQSRWYYSPSEMRCEHFWYGGCGGNRNNFDSEEQCRAVCGSMSSVRDGSSVTDEVSSPTLDTTILTTQRSPNLRQSTTAPNRPHSRTTRSGKTVRILTTTPTREAIFVPPTIATSYRETDSDNQALESSTQVKASPKEMGLTELAEVLRRSDPKRCLLPQSQGPCFGRFQRWYYDPIDQTCKSFIYGGCVGNSNNFEAMELCDLTCKGNGIPEPTTKPTRPPTRCETKQIMAIFKEDRIPMCDSSTGRYKPLQCISDVSGVTTLCWCVDPESGMELDGTRRYGSIAPDCDAALARVRASEHPSCVNNQFGCCPDGVTPDSGNDDCPAPVRIGPAHTLVSARLGGFARISCPAEGYPKPTVRWFKNGLEIGLDNLRSSVHLDEERTALIFVLVDHQDAGSYVCSASNGVSDPQQRTIRLTILSETLRFRSTPSDVTVYPGGTARLKCRTRGSQGTIMWYKDGKPLRRSNTVMIKPWGDVRITRINQADAGRYTCVANSERGGTISASAEVSLTDTTAPPVSSTKATTTTATLTSTAAPKLATAITEQCLDFPEYANCQLVLQSGMCEQYIRYCCATCRGKGRQVPASNTGSRRATSLSR</sequence>
<feature type="signal peptide" evidence="6">
    <location>
        <begin position="1"/>
        <end position="22"/>
    </location>
</feature>
<comment type="subcellular location">
    <subcellularLocation>
        <location evidence="1">Secreted</location>
    </subcellularLocation>
</comment>
<dbReference type="EMBL" id="CAWYQH010000130">
    <property type="protein sequence ID" value="CAK8692476.1"/>
    <property type="molecule type" value="Genomic_DNA"/>
</dbReference>
<dbReference type="SMART" id="SM00408">
    <property type="entry name" value="IGc2"/>
    <property type="match status" value="2"/>
</dbReference>
<dbReference type="PRINTS" id="PR01857">
    <property type="entry name" value="ADAMTSFAMILY"/>
</dbReference>
<dbReference type="InterPro" id="IPR000716">
    <property type="entry name" value="Thyroglobulin_1"/>
</dbReference>
<dbReference type="Proteomes" id="UP001642483">
    <property type="component" value="Unassembled WGS sequence"/>
</dbReference>
<dbReference type="InterPro" id="IPR013273">
    <property type="entry name" value="ADAMTS/ADAMTS-like"/>
</dbReference>
<comment type="caution">
    <text evidence="10">The sequence shown here is derived from an EMBL/GenBank/DDBJ whole genome shotgun (WGS) entry which is preliminary data.</text>
</comment>
<dbReference type="Gene3D" id="2.60.40.10">
    <property type="entry name" value="Immunoglobulins"/>
    <property type="match status" value="2"/>
</dbReference>
<feature type="compositionally biased region" description="Polar residues" evidence="5">
    <location>
        <begin position="847"/>
        <end position="860"/>
    </location>
</feature>
<dbReference type="CDD" id="cd00191">
    <property type="entry name" value="TY"/>
    <property type="match status" value="1"/>
</dbReference>
<dbReference type="Pfam" id="PF00090">
    <property type="entry name" value="TSP_1"/>
    <property type="match status" value="1"/>
</dbReference>
<feature type="domain" description="BPTI/Kunitz inhibitor" evidence="7">
    <location>
        <begin position="936"/>
        <end position="986"/>
    </location>
</feature>
<keyword evidence="6" id="KW-0732">Signal</keyword>